<dbReference type="Proteomes" id="UP000218209">
    <property type="component" value="Unassembled WGS sequence"/>
</dbReference>
<feature type="compositionally biased region" description="Basic and acidic residues" evidence="1">
    <location>
        <begin position="818"/>
        <end position="829"/>
    </location>
</feature>
<feature type="region of interest" description="Disordered" evidence="1">
    <location>
        <begin position="818"/>
        <end position="840"/>
    </location>
</feature>
<feature type="domain" description="HAT C-terminal dimerisation" evidence="2">
    <location>
        <begin position="716"/>
        <end position="792"/>
    </location>
</feature>
<dbReference type="PANTHER" id="PTHR46169">
    <property type="entry name" value="DNA REPLICATION-RELATED ELEMENT FACTOR, ISOFORM A"/>
    <property type="match status" value="1"/>
</dbReference>
<proteinExistence type="predicted"/>
<dbReference type="OrthoDB" id="117690at2759"/>
<keyword evidence="4" id="KW-1185">Reference proteome</keyword>
<protein>
    <recommendedName>
        <fullName evidence="2">HAT C-terminal dimerisation domain-containing protein</fullName>
    </recommendedName>
</protein>
<name>A0A1X6P3X8_PORUM</name>
<evidence type="ECO:0000256" key="1">
    <source>
        <dbReference type="SAM" id="MobiDB-lite"/>
    </source>
</evidence>
<reference evidence="3 4" key="1">
    <citation type="submission" date="2017-03" db="EMBL/GenBank/DDBJ databases">
        <title>WGS assembly of Porphyra umbilicalis.</title>
        <authorList>
            <person name="Brawley S.H."/>
            <person name="Blouin N.A."/>
            <person name="Ficko-Blean E."/>
            <person name="Wheeler G.L."/>
            <person name="Lohr M."/>
            <person name="Goodson H.V."/>
            <person name="Jenkins J.W."/>
            <person name="Blaby-Haas C.E."/>
            <person name="Helliwell K.E."/>
            <person name="Chan C."/>
            <person name="Marriage T."/>
            <person name="Bhattacharya D."/>
            <person name="Klein A.S."/>
            <person name="Badis Y."/>
            <person name="Brodie J."/>
            <person name="Cao Y."/>
            <person name="Collen J."/>
            <person name="Dittami S.M."/>
            <person name="Gachon C.M."/>
            <person name="Green B.R."/>
            <person name="Karpowicz S."/>
            <person name="Kim J.W."/>
            <person name="Kudahl U."/>
            <person name="Lin S."/>
            <person name="Michel G."/>
            <person name="Mittag M."/>
            <person name="Olson B.J."/>
            <person name="Pangilinan J."/>
            <person name="Peng Y."/>
            <person name="Qiu H."/>
            <person name="Shu S."/>
            <person name="Singer J.T."/>
            <person name="Smith A.G."/>
            <person name="Sprecher B.N."/>
            <person name="Wagner V."/>
            <person name="Wang W."/>
            <person name="Wang Z.-Y."/>
            <person name="Yan J."/>
            <person name="Yarish C."/>
            <person name="Zoeuner-Riek S."/>
            <person name="Zhuang Y."/>
            <person name="Zou Y."/>
            <person name="Lindquist E.A."/>
            <person name="Grimwood J."/>
            <person name="Barry K."/>
            <person name="Rokhsar D.S."/>
            <person name="Schmutz J."/>
            <person name="Stiller J.W."/>
            <person name="Grossman A.R."/>
            <person name="Prochnik S.E."/>
        </authorList>
    </citation>
    <scope>NUCLEOTIDE SEQUENCE [LARGE SCALE GENOMIC DNA]</scope>
    <source>
        <strain evidence="3">4086291</strain>
    </source>
</reference>
<dbReference type="GO" id="GO:0046983">
    <property type="term" value="F:protein dimerization activity"/>
    <property type="evidence" value="ECO:0007669"/>
    <property type="project" value="InterPro"/>
</dbReference>
<dbReference type="GO" id="GO:0006357">
    <property type="term" value="P:regulation of transcription by RNA polymerase II"/>
    <property type="evidence" value="ECO:0007669"/>
    <property type="project" value="TreeGrafter"/>
</dbReference>
<dbReference type="InterPro" id="IPR008906">
    <property type="entry name" value="HATC_C_dom"/>
</dbReference>
<evidence type="ECO:0000313" key="4">
    <source>
        <dbReference type="Proteomes" id="UP000218209"/>
    </source>
</evidence>
<feature type="compositionally biased region" description="Basic and acidic residues" evidence="1">
    <location>
        <begin position="383"/>
        <end position="395"/>
    </location>
</feature>
<dbReference type="EMBL" id="KV918899">
    <property type="protein sequence ID" value="OSX75557.1"/>
    <property type="molecule type" value="Genomic_DNA"/>
</dbReference>
<feature type="compositionally biased region" description="Low complexity" evidence="1">
    <location>
        <begin position="12"/>
        <end position="25"/>
    </location>
</feature>
<feature type="region of interest" description="Disordered" evidence="1">
    <location>
        <begin position="376"/>
        <end position="401"/>
    </location>
</feature>
<dbReference type="AlphaFoldDB" id="A0A1X6P3X8"/>
<dbReference type="GO" id="GO:0005634">
    <property type="term" value="C:nucleus"/>
    <property type="evidence" value="ECO:0007669"/>
    <property type="project" value="TreeGrafter"/>
</dbReference>
<accession>A0A1X6P3X8</accession>
<dbReference type="SUPFAM" id="SSF53098">
    <property type="entry name" value="Ribonuclease H-like"/>
    <property type="match status" value="1"/>
</dbReference>
<feature type="region of interest" description="Disordered" evidence="1">
    <location>
        <begin position="1"/>
        <end position="43"/>
    </location>
</feature>
<sequence length="840" mass="91674">MASQEAVSITPAASGGASSGAAGSSTTTPLLPRKRRAADSEGLADTTDSILSVCGPQKDVPMTLTQKNTTLEWISKDELPLKTLSSAWGFFEIYQRPGATDKDLHVLCQACWRMGKTSLLLLAQANVSNGMKHFRLQARHDLPSLSQLSHACAALYVSKNVKGGNRAARDAYSSRSIDHFLVSKKDRGAFHVEFVLMQVMSLSPHALTTNAYMRSFLSNHAGYVPPALNTVVHHLAELYQFVVSALLEMLESVKKRYMGLPFAHMVTDLWTESYRKKSFGSVVVRLVDPASGTMVESHLGVHLFIGRHTSDNITRWLLRILSIFGLREQDIASTTSDSGANVRKALRTLSASWLPCISHSLHNAVMYALGKTSASDQRNADGAQDRDLPAAERPNHSLNPSAKQLLTKTRKLLNHFQHSELTVSIYNNVSTPGLEEARELVGDVPTRWTSTYNAMARLYTAYPRLCALFMSPNLGVKARRKNLDVNEWDRFRQVIGVLRPCHEMVTRSESATEPVSTMLALLSTLRRFCVPRGPGSALAVGGASIKKYCEDHDDDLHLELDNHLYLAEYLQTAGAAGRGMLCDDADKAVRVLRQQLDKRLFDKTEPSRNLLQSGAAIRSNVVTPEGVHVLAKLASAIEFPSPVPRAISLLKGRCGMLASPSRPSGPAASCPAAAGRARRRARTCLVNSSDEEDEVSGLSGTGAPASPGDVAKAELEAFLRLTDVNKKCNALEFWRNQKDKFPLLALVAYSVIGAVGSSAASERDFSMAGNIITKIRSTLLPQHLEMHCLIRANAHLLPKSLNDLPVLSGDDAKRLRQDLYSRGKEHGAGADDDGSQNEED</sequence>
<evidence type="ECO:0000259" key="2">
    <source>
        <dbReference type="Pfam" id="PF05699"/>
    </source>
</evidence>
<feature type="region of interest" description="Disordered" evidence="1">
    <location>
        <begin position="686"/>
        <end position="707"/>
    </location>
</feature>
<feature type="compositionally biased region" description="Acidic residues" evidence="1">
    <location>
        <begin position="830"/>
        <end position="840"/>
    </location>
</feature>
<organism evidence="3 4">
    <name type="scientific">Porphyra umbilicalis</name>
    <name type="common">Purple laver</name>
    <name type="synonym">Red alga</name>
    <dbReference type="NCBI Taxonomy" id="2786"/>
    <lineage>
        <taxon>Eukaryota</taxon>
        <taxon>Rhodophyta</taxon>
        <taxon>Bangiophyceae</taxon>
        <taxon>Bangiales</taxon>
        <taxon>Bangiaceae</taxon>
        <taxon>Porphyra</taxon>
    </lineage>
</organism>
<dbReference type="InterPro" id="IPR012337">
    <property type="entry name" value="RNaseH-like_sf"/>
</dbReference>
<dbReference type="PANTHER" id="PTHR46169:SF29">
    <property type="entry name" value="DNA REPLICATION-RELATED ELEMENT FACTOR, ISOFORM A"/>
    <property type="match status" value="1"/>
</dbReference>
<dbReference type="InterPro" id="IPR052717">
    <property type="entry name" value="Vacuolar_transposase_reg"/>
</dbReference>
<dbReference type="Pfam" id="PF05699">
    <property type="entry name" value="Dimer_Tnp_hAT"/>
    <property type="match status" value="1"/>
</dbReference>
<gene>
    <name evidence="3" type="ORF">BU14_0231s0010</name>
</gene>
<evidence type="ECO:0000313" key="3">
    <source>
        <dbReference type="EMBL" id="OSX75557.1"/>
    </source>
</evidence>